<accession>A0A8J8SKC7</accession>
<feature type="signal peptide" evidence="2">
    <location>
        <begin position="1"/>
        <end position="20"/>
    </location>
</feature>
<evidence type="ECO:0000256" key="1">
    <source>
        <dbReference type="SAM" id="MobiDB-lite"/>
    </source>
</evidence>
<sequence length="154" mass="16995">MRSLLLTAAATLMLGTPVLADTAPRYDDQCKAGHDACERAVKDKDQHDGHGNSGARGDDRHDDRRDDKKDDRHDDHKDKHDQKHANSKPGKGAGHNPHVGEDARNWKTVPADKMRRLPAAPHGQSYRVLNDHVVRVDNDTLQVIALVGLLSALN</sequence>
<dbReference type="RefSeq" id="WP_211784990.1">
    <property type="nucleotide sequence ID" value="NZ_CP047289.1"/>
</dbReference>
<protein>
    <recommendedName>
        <fullName evidence="5">RcnB family protein</fullName>
    </recommendedName>
</protein>
<keyword evidence="2" id="KW-0732">Signal</keyword>
<dbReference type="Proteomes" id="UP000679284">
    <property type="component" value="Chromosome"/>
</dbReference>
<proteinExistence type="predicted"/>
<dbReference type="AlphaFoldDB" id="A0A8J8SKC7"/>
<evidence type="ECO:0000313" key="4">
    <source>
        <dbReference type="Proteomes" id="UP000679284"/>
    </source>
</evidence>
<evidence type="ECO:0000313" key="3">
    <source>
        <dbReference type="EMBL" id="QUS35740.1"/>
    </source>
</evidence>
<gene>
    <name evidence="3" type="ORF">GR316_05360</name>
</gene>
<evidence type="ECO:0008006" key="5">
    <source>
        <dbReference type="Google" id="ProtNLM"/>
    </source>
</evidence>
<keyword evidence="4" id="KW-1185">Reference proteome</keyword>
<organism evidence="3 4">
    <name type="scientific">Falsirhodobacter algicola</name>
    <dbReference type="NCBI Taxonomy" id="2692330"/>
    <lineage>
        <taxon>Bacteria</taxon>
        <taxon>Pseudomonadati</taxon>
        <taxon>Pseudomonadota</taxon>
        <taxon>Alphaproteobacteria</taxon>
        <taxon>Rhodobacterales</taxon>
        <taxon>Paracoccaceae</taxon>
        <taxon>Falsirhodobacter</taxon>
    </lineage>
</organism>
<feature type="compositionally biased region" description="Basic and acidic residues" evidence="1">
    <location>
        <begin position="41"/>
        <end position="84"/>
    </location>
</feature>
<feature type="region of interest" description="Disordered" evidence="1">
    <location>
        <begin position="41"/>
        <end position="105"/>
    </location>
</feature>
<reference evidence="3" key="1">
    <citation type="submission" date="2020-01" db="EMBL/GenBank/DDBJ databases">
        <authorList>
            <person name="Yang Y."/>
            <person name="Kwon Y.M."/>
        </authorList>
    </citation>
    <scope>NUCLEOTIDE SEQUENCE</scope>
    <source>
        <strain evidence="3">PG104</strain>
    </source>
</reference>
<dbReference type="KEGG" id="fap:GR316_05360"/>
<dbReference type="EMBL" id="CP047289">
    <property type="protein sequence ID" value="QUS35740.1"/>
    <property type="molecule type" value="Genomic_DNA"/>
</dbReference>
<name>A0A8J8SKC7_9RHOB</name>
<evidence type="ECO:0000256" key="2">
    <source>
        <dbReference type="SAM" id="SignalP"/>
    </source>
</evidence>
<feature type="chain" id="PRO_5035236832" description="RcnB family protein" evidence="2">
    <location>
        <begin position="21"/>
        <end position="154"/>
    </location>
</feature>